<evidence type="ECO:0000259" key="2">
    <source>
        <dbReference type="Pfam" id="PF13570"/>
    </source>
</evidence>
<dbReference type="Pfam" id="PF00156">
    <property type="entry name" value="Pribosyltran"/>
    <property type="match status" value="1"/>
</dbReference>
<dbReference type="InterPro" id="IPR052091">
    <property type="entry name" value="Beta-ala_Activ/Resist"/>
</dbReference>
<dbReference type="SMART" id="SM00564">
    <property type="entry name" value="PQQ"/>
    <property type="match status" value="7"/>
</dbReference>
<organism evidence="3 4">
    <name type="scientific">Candidatus Giovannonibacteria bacterium RIFCSPLOWO2_12_FULL_44_15</name>
    <dbReference type="NCBI Taxonomy" id="1798364"/>
    <lineage>
        <taxon>Bacteria</taxon>
        <taxon>Candidatus Giovannoniibacteriota</taxon>
    </lineage>
</organism>
<dbReference type="Proteomes" id="UP000178894">
    <property type="component" value="Unassembled WGS sequence"/>
</dbReference>
<evidence type="ECO:0000259" key="1">
    <source>
        <dbReference type="Pfam" id="PF00156"/>
    </source>
</evidence>
<dbReference type="InterPro" id="IPR018391">
    <property type="entry name" value="PQQ_b-propeller_rpt"/>
</dbReference>
<evidence type="ECO:0000313" key="3">
    <source>
        <dbReference type="EMBL" id="OGF93058.1"/>
    </source>
</evidence>
<dbReference type="EMBL" id="MFIQ01000030">
    <property type="protein sequence ID" value="OGF93058.1"/>
    <property type="molecule type" value="Genomic_DNA"/>
</dbReference>
<proteinExistence type="predicted"/>
<dbReference type="SUPFAM" id="SSF53271">
    <property type="entry name" value="PRTase-like"/>
    <property type="match status" value="1"/>
</dbReference>
<dbReference type="STRING" id="1798364.A3G54_02795"/>
<dbReference type="InterPro" id="IPR000836">
    <property type="entry name" value="PRTase_dom"/>
</dbReference>
<dbReference type="GO" id="GO:0043041">
    <property type="term" value="P:amino acid activation for nonribosomal peptide biosynthetic process"/>
    <property type="evidence" value="ECO:0007669"/>
    <property type="project" value="TreeGrafter"/>
</dbReference>
<sequence length="539" mass="60823">MDGADLEKLKNIFQKHSVVKSTDGQIISVAGGKSSWLFDSRNALMRPEALQLAANIFWETFEKEYPFQICGQETAALPLIGAIVLKSAEAGKPVNGVFIRKSRKPDGLQKIIEGELNDEKIILIDDLINSGKTMLHQIEILKTAGKKIDTIFTLVRYRPLDSYEFLKENGIKMVSLFTLEDFGLSMSKRESKIRSDFQILWYFQSPNPNYFYRVPKSAPVIDGQKLYFGSDSGYFWAIDKKDGSPVWKYKVGWHAKGKSIFSSPALWNNFVYFGSYDGNVYALDKNTGKVNWIFMETDWVGSSPAVAPDLGLMFIGLEFGLWRKRGGIAALDLKTGEKKWDFTMPELTHSSPVYDEKNKVVAIGSNDCKVYLFNARDGKLLWEFQAGGEIKASLCIDDKRKLLIFGAFDGYIYMLNLSSGELFYKFKTLAAIYSTPVIYENNVIVSSLDKKIYSINLDTKGLNWDYQCGGRAMTTPLIVEQSIWVGATDGVIYEIEASSGKLLSIFRTTERITNKPVYDLKSKTLFVPTYANEIYAVKV</sequence>
<dbReference type="Gene3D" id="2.130.10.10">
    <property type="entry name" value="YVTN repeat-like/Quinoprotein amine dehydrogenase"/>
    <property type="match status" value="2"/>
</dbReference>
<dbReference type="CDD" id="cd06223">
    <property type="entry name" value="PRTases_typeI"/>
    <property type="match status" value="1"/>
</dbReference>
<feature type="domain" description="Pyrrolo-quinoline quinone repeat" evidence="2">
    <location>
        <begin position="327"/>
        <end position="538"/>
    </location>
</feature>
<dbReference type="InterPro" id="IPR011047">
    <property type="entry name" value="Quinoprotein_ADH-like_sf"/>
</dbReference>
<dbReference type="SUPFAM" id="SSF50998">
    <property type="entry name" value="Quinoprotein alcohol dehydrogenase-like"/>
    <property type="match status" value="1"/>
</dbReference>
<reference evidence="3 4" key="1">
    <citation type="journal article" date="2016" name="Nat. Commun.">
        <title>Thousands of microbial genomes shed light on interconnected biogeochemical processes in an aquifer system.</title>
        <authorList>
            <person name="Anantharaman K."/>
            <person name="Brown C.T."/>
            <person name="Hug L.A."/>
            <person name="Sharon I."/>
            <person name="Castelle C.J."/>
            <person name="Probst A.J."/>
            <person name="Thomas B.C."/>
            <person name="Singh A."/>
            <person name="Wilkins M.J."/>
            <person name="Karaoz U."/>
            <person name="Brodie E.L."/>
            <person name="Williams K.H."/>
            <person name="Hubbard S.S."/>
            <person name="Banfield J.F."/>
        </authorList>
    </citation>
    <scope>NUCLEOTIDE SEQUENCE [LARGE SCALE GENOMIC DNA]</scope>
</reference>
<protein>
    <submittedName>
        <fullName evidence="3">Uncharacterized protein</fullName>
    </submittedName>
</protein>
<dbReference type="PANTHER" id="PTHR44394">
    <property type="entry name" value="BETA-ALANINE-ACTIVATING ENZYME"/>
    <property type="match status" value="1"/>
</dbReference>
<dbReference type="Gene3D" id="3.40.50.2020">
    <property type="match status" value="1"/>
</dbReference>
<dbReference type="PANTHER" id="PTHR44394:SF1">
    <property type="entry name" value="BETA-ALANINE-ACTIVATING ENZYME"/>
    <property type="match status" value="1"/>
</dbReference>
<name>A0A1F5XYU2_9BACT</name>
<dbReference type="InterPro" id="IPR029057">
    <property type="entry name" value="PRTase-like"/>
</dbReference>
<dbReference type="InterPro" id="IPR015943">
    <property type="entry name" value="WD40/YVTN_repeat-like_dom_sf"/>
</dbReference>
<dbReference type="Pfam" id="PF13570">
    <property type="entry name" value="Beta-prop_ACSF4"/>
    <property type="match status" value="1"/>
</dbReference>
<comment type="caution">
    <text evidence="3">The sequence shown here is derived from an EMBL/GenBank/DDBJ whole genome shotgun (WGS) entry which is preliminary data.</text>
</comment>
<dbReference type="InterPro" id="IPR002372">
    <property type="entry name" value="PQQ_rpt_dom"/>
</dbReference>
<accession>A0A1F5XYU2</accession>
<evidence type="ECO:0000313" key="4">
    <source>
        <dbReference type="Proteomes" id="UP000178894"/>
    </source>
</evidence>
<gene>
    <name evidence="3" type="ORF">A3G54_02795</name>
</gene>
<dbReference type="Gene3D" id="2.40.10.480">
    <property type="match status" value="1"/>
</dbReference>
<feature type="domain" description="Phosphoribosyltransferase" evidence="1">
    <location>
        <begin position="47"/>
        <end position="149"/>
    </location>
</feature>
<dbReference type="AlphaFoldDB" id="A0A1F5XYU2"/>